<dbReference type="InterPro" id="IPR053790">
    <property type="entry name" value="P5CR-like_CS"/>
</dbReference>
<evidence type="ECO:0000256" key="4">
    <source>
        <dbReference type="ARBA" id="ARBA00022490"/>
    </source>
</evidence>
<dbReference type="PIRSF" id="PIRSF000193">
    <property type="entry name" value="Pyrrol-5-carb_rd"/>
    <property type="match status" value="1"/>
</dbReference>
<dbReference type="SUPFAM" id="SSF48179">
    <property type="entry name" value="6-phosphogluconate dehydrogenase C-terminal domain-like"/>
    <property type="match status" value="1"/>
</dbReference>
<evidence type="ECO:0000256" key="11">
    <source>
        <dbReference type="PIRSR" id="PIRSR000193-1"/>
    </source>
</evidence>
<feature type="binding site" evidence="11">
    <location>
        <begin position="77"/>
        <end position="80"/>
    </location>
    <ligand>
        <name>NADP(+)</name>
        <dbReference type="ChEBI" id="CHEBI:58349"/>
    </ligand>
</feature>
<evidence type="ECO:0000259" key="13">
    <source>
        <dbReference type="Pfam" id="PF03807"/>
    </source>
</evidence>
<dbReference type="AlphaFoldDB" id="A0A8J5XYD6"/>
<dbReference type="InterPro" id="IPR029036">
    <property type="entry name" value="P5CR_dimer"/>
</dbReference>
<evidence type="ECO:0000256" key="12">
    <source>
        <dbReference type="RuleBase" id="RU003903"/>
    </source>
</evidence>
<dbReference type="Pfam" id="PF14748">
    <property type="entry name" value="P5CR_dimer"/>
    <property type="match status" value="1"/>
</dbReference>
<comment type="pathway">
    <text evidence="12">Amino-acid biosynthesis; L-proline biosynthesis; L-proline from L-glutamate 5-semialdehyde: step 1/1.</text>
</comment>
<keyword evidence="4" id="KW-0963">Cytoplasm</keyword>
<evidence type="ECO:0000256" key="6">
    <source>
        <dbReference type="ARBA" id="ARBA00022650"/>
    </source>
</evidence>
<dbReference type="PANTHER" id="PTHR11645">
    <property type="entry name" value="PYRROLINE-5-CARBOXYLATE REDUCTASE"/>
    <property type="match status" value="1"/>
</dbReference>
<dbReference type="Proteomes" id="UP000751190">
    <property type="component" value="Unassembled WGS sequence"/>
</dbReference>
<feature type="domain" description="Pyrroline-5-carboxylate reductase dimerisation" evidence="14">
    <location>
        <begin position="174"/>
        <end position="278"/>
    </location>
</feature>
<comment type="similarity">
    <text evidence="2 12">Belongs to the pyrroline-5-carboxylate reductase family.</text>
</comment>
<reference evidence="15" key="1">
    <citation type="submission" date="2021-05" db="EMBL/GenBank/DDBJ databases">
        <title>The genome of the haptophyte Pavlova lutheri (Diacronema luteri, Pavlovales) - a model for lipid biosynthesis in eukaryotic algae.</title>
        <authorList>
            <person name="Hulatt C.J."/>
            <person name="Posewitz M.C."/>
        </authorList>
    </citation>
    <scope>NUCLEOTIDE SEQUENCE</scope>
    <source>
        <strain evidence="15">NIVA-4/92</strain>
    </source>
</reference>
<dbReference type="InterPro" id="IPR000304">
    <property type="entry name" value="Pyrroline-COOH_reductase"/>
</dbReference>
<dbReference type="EMBL" id="JAGTXO010000005">
    <property type="protein sequence ID" value="KAG8467740.1"/>
    <property type="molecule type" value="Genomic_DNA"/>
</dbReference>
<keyword evidence="5 12" id="KW-0028">Amino-acid biosynthesis</keyword>
<dbReference type="FunFam" id="3.40.50.720:FF:000190">
    <property type="entry name" value="Pyrroline-5-carboxylate reductase"/>
    <property type="match status" value="1"/>
</dbReference>
<keyword evidence="8 12" id="KW-0560">Oxidoreductase</keyword>
<evidence type="ECO:0000256" key="10">
    <source>
        <dbReference type="ARBA" id="ARBA00052690"/>
    </source>
</evidence>
<protein>
    <recommendedName>
        <fullName evidence="3 12">Pyrroline-5-carboxylate reductase</fullName>
        <ecNumber evidence="12">1.5.1.2</ecNumber>
    </recommendedName>
</protein>
<dbReference type="HAMAP" id="MF_01925">
    <property type="entry name" value="P5C_reductase"/>
    <property type="match status" value="1"/>
</dbReference>
<comment type="subcellular location">
    <subcellularLocation>
        <location evidence="1">Cytoplasm</location>
    </subcellularLocation>
</comment>
<evidence type="ECO:0000256" key="1">
    <source>
        <dbReference type="ARBA" id="ARBA00004496"/>
    </source>
</evidence>
<evidence type="ECO:0000256" key="5">
    <source>
        <dbReference type="ARBA" id="ARBA00022605"/>
    </source>
</evidence>
<gene>
    <name evidence="15" type="ORF">KFE25_006792</name>
</gene>
<evidence type="ECO:0000313" key="16">
    <source>
        <dbReference type="Proteomes" id="UP000751190"/>
    </source>
</evidence>
<dbReference type="PROSITE" id="PS00521">
    <property type="entry name" value="P5CR"/>
    <property type="match status" value="1"/>
</dbReference>
<feature type="domain" description="Pyrroline-5-carboxylate reductase catalytic N-terminal" evidence="13">
    <location>
        <begin position="12"/>
        <end position="105"/>
    </location>
</feature>
<dbReference type="OMA" id="VWAVKPQ"/>
<dbReference type="InterPro" id="IPR036291">
    <property type="entry name" value="NAD(P)-bd_dom_sf"/>
</dbReference>
<evidence type="ECO:0000256" key="2">
    <source>
        <dbReference type="ARBA" id="ARBA00005525"/>
    </source>
</evidence>
<name>A0A8J5XYD6_DIALT</name>
<dbReference type="InterPro" id="IPR008927">
    <property type="entry name" value="6-PGluconate_DH-like_C_sf"/>
</dbReference>
<keyword evidence="7 11" id="KW-0521">NADP</keyword>
<dbReference type="PANTHER" id="PTHR11645:SF0">
    <property type="entry name" value="PYRROLINE-5-CARBOXYLATE REDUCTASE 3"/>
    <property type="match status" value="1"/>
</dbReference>
<dbReference type="GO" id="GO:0005737">
    <property type="term" value="C:cytoplasm"/>
    <property type="evidence" value="ECO:0007669"/>
    <property type="project" value="UniProtKB-SubCell"/>
</dbReference>
<dbReference type="InterPro" id="IPR028939">
    <property type="entry name" value="P5C_Rdtase_cat_N"/>
</dbReference>
<evidence type="ECO:0000256" key="3">
    <source>
        <dbReference type="ARBA" id="ARBA00021413"/>
    </source>
</evidence>
<dbReference type="NCBIfam" id="TIGR00112">
    <property type="entry name" value="proC"/>
    <property type="match status" value="1"/>
</dbReference>
<feature type="binding site" evidence="11">
    <location>
        <begin position="15"/>
        <end position="20"/>
    </location>
    <ligand>
        <name>NADP(+)</name>
        <dbReference type="ChEBI" id="CHEBI:58349"/>
    </ligand>
</feature>
<evidence type="ECO:0000313" key="15">
    <source>
        <dbReference type="EMBL" id="KAG8467740.1"/>
    </source>
</evidence>
<sequence length="280" mass="28335">MLTKEGGAPVRMGFIGAGMMAGAMIRGLVKANVVSAANLMASDAYQPSLDKLRTELGIETTTDNKKVAQFSDVIVIAVKPGQVREVCQDIGHSNASALVVSIAAGVQVASMAQWVQAGAGSSAPAKIVRVMPNTPALVGELAAAYAPNEHCTPADAALAGMMLGALGTAFKVKESDLDAVTGLSGSGPAYVFQFIEALSDGGVRAGLPRDVATALAAKTVRGAATMVLETGKHPAELKDQVTSPGGTTIAGVHALEQGGMRAAVINAVVAATERSKELGK</sequence>
<dbReference type="Pfam" id="PF03807">
    <property type="entry name" value="F420_oxidored"/>
    <property type="match status" value="1"/>
</dbReference>
<evidence type="ECO:0000259" key="14">
    <source>
        <dbReference type="Pfam" id="PF14748"/>
    </source>
</evidence>
<evidence type="ECO:0000256" key="8">
    <source>
        <dbReference type="ARBA" id="ARBA00023002"/>
    </source>
</evidence>
<dbReference type="GO" id="GO:0004735">
    <property type="term" value="F:pyrroline-5-carboxylate reductase activity"/>
    <property type="evidence" value="ECO:0007669"/>
    <property type="project" value="UniProtKB-EC"/>
</dbReference>
<keyword evidence="16" id="KW-1185">Reference proteome</keyword>
<dbReference type="EC" id="1.5.1.2" evidence="12"/>
<evidence type="ECO:0000256" key="9">
    <source>
        <dbReference type="ARBA" id="ARBA00050547"/>
    </source>
</evidence>
<dbReference type="UniPathway" id="UPA00098">
    <property type="reaction ID" value="UER00361"/>
</dbReference>
<dbReference type="GO" id="GO:0055129">
    <property type="term" value="P:L-proline biosynthetic process"/>
    <property type="evidence" value="ECO:0007669"/>
    <property type="project" value="UniProtKB-UniPathway"/>
</dbReference>
<comment type="caution">
    <text evidence="15">The sequence shown here is derived from an EMBL/GenBank/DDBJ whole genome shotgun (WGS) entry which is preliminary data.</text>
</comment>
<accession>A0A8J5XYD6</accession>
<keyword evidence="6 12" id="KW-0641">Proline biosynthesis</keyword>
<proteinExistence type="inferred from homology"/>
<comment type="catalytic activity">
    <reaction evidence="10 12">
        <text>L-proline + NADP(+) = (S)-1-pyrroline-5-carboxylate + NADPH + 2 H(+)</text>
        <dbReference type="Rhea" id="RHEA:14109"/>
        <dbReference type="ChEBI" id="CHEBI:15378"/>
        <dbReference type="ChEBI" id="CHEBI:17388"/>
        <dbReference type="ChEBI" id="CHEBI:57783"/>
        <dbReference type="ChEBI" id="CHEBI:58349"/>
        <dbReference type="ChEBI" id="CHEBI:60039"/>
        <dbReference type="EC" id="1.5.1.2"/>
    </reaction>
</comment>
<dbReference type="SUPFAM" id="SSF51735">
    <property type="entry name" value="NAD(P)-binding Rossmann-fold domains"/>
    <property type="match status" value="1"/>
</dbReference>
<organism evidence="15 16">
    <name type="scientific">Diacronema lutheri</name>
    <name type="common">Unicellular marine alga</name>
    <name type="synonym">Monochrysis lutheri</name>
    <dbReference type="NCBI Taxonomy" id="2081491"/>
    <lineage>
        <taxon>Eukaryota</taxon>
        <taxon>Haptista</taxon>
        <taxon>Haptophyta</taxon>
        <taxon>Pavlovophyceae</taxon>
        <taxon>Pavlovales</taxon>
        <taxon>Pavlovaceae</taxon>
        <taxon>Diacronema</taxon>
    </lineage>
</organism>
<dbReference type="Gene3D" id="1.10.3730.10">
    <property type="entry name" value="ProC C-terminal domain-like"/>
    <property type="match status" value="1"/>
</dbReference>
<dbReference type="Gene3D" id="3.40.50.720">
    <property type="entry name" value="NAD(P)-binding Rossmann-like Domain"/>
    <property type="match status" value="1"/>
</dbReference>
<dbReference type="FunFam" id="1.10.3730.10:FF:000001">
    <property type="entry name" value="Pyrroline-5-carboxylate reductase"/>
    <property type="match status" value="1"/>
</dbReference>
<dbReference type="OrthoDB" id="10263291at2759"/>
<feature type="binding site" evidence="11">
    <location>
        <position position="64"/>
    </location>
    <ligand>
        <name>NADPH</name>
        <dbReference type="ChEBI" id="CHEBI:57783"/>
    </ligand>
</feature>
<evidence type="ECO:0000256" key="7">
    <source>
        <dbReference type="ARBA" id="ARBA00022857"/>
    </source>
</evidence>
<comment type="catalytic activity">
    <reaction evidence="9">
        <text>L-proline + NAD(+) = (S)-1-pyrroline-5-carboxylate + NADH + 2 H(+)</text>
        <dbReference type="Rhea" id="RHEA:14105"/>
        <dbReference type="ChEBI" id="CHEBI:15378"/>
        <dbReference type="ChEBI" id="CHEBI:17388"/>
        <dbReference type="ChEBI" id="CHEBI:57540"/>
        <dbReference type="ChEBI" id="CHEBI:57945"/>
        <dbReference type="ChEBI" id="CHEBI:60039"/>
        <dbReference type="EC" id="1.5.1.2"/>
    </reaction>
</comment>